<dbReference type="PRINTS" id="PR00625">
    <property type="entry name" value="JDOMAIN"/>
</dbReference>
<evidence type="ECO:0000259" key="1">
    <source>
        <dbReference type="PROSITE" id="PS50076"/>
    </source>
</evidence>
<dbReference type="Pfam" id="PF00226">
    <property type="entry name" value="DnaJ"/>
    <property type="match status" value="1"/>
</dbReference>
<dbReference type="KEGG" id="sus:Acid_6318"/>
<protein>
    <submittedName>
        <fullName evidence="2">Heat shock protein DnaJ domain protein</fullName>
    </submittedName>
</protein>
<dbReference type="EMBL" id="CP000473">
    <property type="protein sequence ID" value="ABJ87244.1"/>
    <property type="molecule type" value="Genomic_DNA"/>
</dbReference>
<organism evidence="2">
    <name type="scientific">Solibacter usitatus (strain Ellin6076)</name>
    <dbReference type="NCBI Taxonomy" id="234267"/>
    <lineage>
        <taxon>Bacteria</taxon>
        <taxon>Pseudomonadati</taxon>
        <taxon>Acidobacteriota</taxon>
        <taxon>Terriglobia</taxon>
        <taxon>Bryobacterales</taxon>
        <taxon>Solibacteraceae</taxon>
        <taxon>Candidatus Solibacter</taxon>
    </lineage>
</organism>
<dbReference type="InParanoid" id="Q01SX6"/>
<dbReference type="Gene3D" id="1.10.287.110">
    <property type="entry name" value="DnaJ domain"/>
    <property type="match status" value="1"/>
</dbReference>
<dbReference type="InterPro" id="IPR001623">
    <property type="entry name" value="DnaJ_domain"/>
</dbReference>
<keyword evidence="2" id="KW-0346">Stress response</keyword>
<dbReference type="HOGENOM" id="CLU_179219_0_0_0"/>
<name>Q01SX6_SOLUE</name>
<sequence length="98" mass="11382">MTNEDPRQVLELPPDAGDEEIRAAYLRKVKQYPPDRAPSEFEKVRDAYESLKDPRRRARQMLAVDPHQALTTLLDGRAAERRFVGPEPWLAVLKESRR</sequence>
<gene>
    <name evidence="2" type="ordered locus">Acid_6318</name>
</gene>
<proteinExistence type="predicted"/>
<dbReference type="PANTHER" id="PTHR44240">
    <property type="entry name" value="DNAJ DOMAIN (PROKARYOTIC HEAT SHOCK PROTEIN)-RELATED"/>
    <property type="match status" value="1"/>
</dbReference>
<feature type="domain" description="J" evidence="1">
    <location>
        <begin position="5"/>
        <end position="56"/>
    </location>
</feature>
<dbReference type="SMART" id="SM00271">
    <property type="entry name" value="DnaJ"/>
    <property type="match status" value="1"/>
</dbReference>
<dbReference type="PANTHER" id="PTHR44240:SF10">
    <property type="entry name" value="J DOMAIN-CONTAINING PROTEIN"/>
    <property type="match status" value="1"/>
</dbReference>
<dbReference type="AlphaFoldDB" id="Q01SX6"/>
<dbReference type="eggNOG" id="COG0484">
    <property type="taxonomic scope" value="Bacteria"/>
</dbReference>
<dbReference type="CDD" id="cd06257">
    <property type="entry name" value="DnaJ"/>
    <property type="match status" value="1"/>
</dbReference>
<dbReference type="STRING" id="234267.Acid_6318"/>
<dbReference type="PROSITE" id="PS50076">
    <property type="entry name" value="DNAJ_2"/>
    <property type="match status" value="1"/>
</dbReference>
<reference evidence="2" key="1">
    <citation type="submission" date="2006-10" db="EMBL/GenBank/DDBJ databases">
        <title>Complete sequence of Solibacter usitatus Ellin6076.</title>
        <authorList>
            <consortium name="US DOE Joint Genome Institute"/>
            <person name="Copeland A."/>
            <person name="Lucas S."/>
            <person name="Lapidus A."/>
            <person name="Barry K."/>
            <person name="Detter J.C."/>
            <person name="Glavina del Rio T."/>
            <person name="Hammon N."/>
            <person name="Israni S."/>
            <person name="Dalin E."/>
            <person name="Tice H."/>
            <person name="Pitluck S."/>
            <person name="Thompson L.S."/>
            <person name="Brettin T."/>
            <person name="Bruce D."/>
            <person name="Han C."/>
            <person name="Tapia R."/>
            <person name="Gilna P."/>
            <person name="Schmutz J."/>
            <person name="Larimer F."/>
            <person name="Land M."/>
            <person name="Hauser L."/>
            <person name="Kyrpides N."/>
            <person name="Mikhailova N."/>
            <person name="Janssen P.H."/>
            <person name="Kuske C.R."/>
            <person name="Richardson P."/>
        </authorList>
    </citation>
    <scope>NUCLEOTIDE SEQUENCE</scope>
    <source>
        <strain evidence="2">Ellin6076</strain>
    </source>
</reference>
<evidence type="ECO:0000313" key="2">
    <source>
        <dbReference type="EMBL" id="ABJ87244.1"/>
    </source>
</evidence>
<dbReference type="OrthoDB" id="129696at2"/>
<dbReference type="SUPFAM" id="SSF46565">
    <property type="entry name" value="Chaperone J-domain"/>
    <property type="match status" value="1"/>
</dbReference>
<dbReference type="InterPro" id="IPR036869">
    <property type="entry name" value="J_dom_sf"/>
</dbReference>
<dbReference type="InterPro" id="IPR052276">
    <property type="entry name" value="Diphthamide-biosynth_chaperone"/>
</dbReference>
<accession>Q01SX6</accession>